<evidence type="ECO:0000256" key="9">
    <source>
        <dbReference type="SAM" id="MobiDB-lite"/>
    </source>
</evidence>
<accession>A0A8R7UQP7</accession>
<dbReference type="SUPFAM" id="SSF57667">
    <property type="entry name" value="beta-beta-alpha zinc fingers"/>
    <property type="match status" value="1"/>
</dbReference>
<feature type="compositionally biased region" description="Acidic residues" evidence="9">
    <location>
        <begin position="17"/>
        <end position="30"/>
    </location>
</feature>
<dbReference type="PANTHER" id="PTHR46481:SF10">
    <property type="entry name" value="ZINC FINGER BED DOMAIN-CONTAINING PROTEIN 39"/>
    <property type="match status" value="1"/>
</dbReference>
<dbReference type="AlphaFoldDB" id="A0A8R7UQP7"/>
<evidence type="ECO:0000256" key="6">
    <source>
        <dbReference type="ARBA" id="ARBA00023163"/>
    </source>
</evidence>
<feature type="region of interest" description="Disordered" evidence="9">
    <location>
        <begin position="1"/>
        <end position="62"/>
    </location>
</feature>
<dbReference type="GO" id="GO:0009791">
    <property type="term" value="P:post-embryonic development"/>
    <property type="evidence" value="ECO:0007669"/>
    <property type="project" value="UniProtKB-ARBA"/>
</dbReference>
<feature type="domain" description="BED-type" evidence="10">
    <location>
        <begin position="60"/>
        <end position="121"/>
    </location>
</feature>
<evidence type="ECO:0000256" key="8">
    <source>
        <dbReference type="PROSITE-ProRule" id="PRU00027"/>
    </source>
</evidence>
<evidence type="ECO:0000256" key="7">
    <source>
        <dbReference type="ARBA" id="ARBA00023242"/>
    </source>
</evidence>
<evidence type="ECO:0000313" key="12">
    <source>
        <dbReference type="Proteomes" id="UP000015106"/>
    </source>
</evidence>
<organism evidence="11 12">
    <name type="scientific">Triticum urartu</name>
    <name type="common">Red wild einkorn</name>
    <name type="synonym">Crithodium urartu</name>
    <dbReference type="NCBI Taxonomy" id="4572"/>
    <lineage>
        <taxon>Eukaryota</taxon>
        <taxon>Viridiplantae</taxon>
        <taxon>Streptophyta</taxon>
        <taxon>Embryophyta</taxon>
        <taxon>Tracheophyta</taxon>
        <taxon>Spermatophyta</taxon>
        <taxon>Magnoliopsida</taxon>
        <taxon>Liliopsida</taxon>
        <taxon>Poales</taxon>
        <taxon>Poaceae</taxon>
        <taxon>BOP clade</taxon>
        <taxon>Pooideae</taxon>
        <taxon>Triticodae</taxon>
        <taxon>Triticeae</taxon>
        <taxon>Triticinae</taxon>
        <taxon>Triticum</taxon>
    </lineage>
</organism>
<evidence type="ECO:0000259" key="10">
    <source>
        <dbReference type="PROSITE" id="PS50808"/>
    </source>
</evidence>
<reference evidence="11" key="3">
    <citation type="submission" date="2022-06" db="UniProtKB">
        <authorList>
            <consortium name="EnsemblPlants"/>
        </authorList>
    </citation>
    <scope>IDENTIFICATION</scope>
</reference>
<dbReference type="Gramene" id="TuG1812G0600000550.01.T01">
    <property type="protein sequence ID" value="TuG1812G0600000550.01.T01"/>
    <property type="gene ID" value="TuG1812G0600000550.01"/>
</dbReference>
<name>A0A8R7UQP7_TRIUA</name>
<evidence type="ECO:0000256" key="5">
    <source>
        <dbReference type="ARBA" id="ARBA00023015"/>
    </source>
</evidence>
<dbReference type="Pfam" id="PF02892">
    <property type="entry name" value="zf-BED"/>
    <property type="match status" value="1"/>
</dbReference>
<keyword evidence="4" id="KW-0862">Zinc</keyword>
<keyword evidence="3 8" id="KW-0863">Zinc-finger</keyword>
<protein>
    <recommendedName>
        <fullName evidence="10">BED-type domain-containing protein</fullName>
    </recommendedName>
</protein>
<feature type="compositionally biased region" description="Basic residues" evidence="9">
    <location>
        <begin position="45"/>
        <end position="54"/>
    </location>
</feature>
<dbReference type="GO" id="GO:0005634">
    <property type="term" value="C:nucleus"/>
    <property type="evidence" value="ECO:0007669"/>
    <property type="project" value="UniProtKB-SubCell"/>
</dbReference>
<evidence type="ECO:0000256" key="3">
    <source>
        <dbReference type="ARBA" id="ARBA00022771"/>
    </source>
</evidence>
<keyword evidence="12" id="KW-1185">Reference proteome</keyword>
<keyword evidence="6" id="KW-0804">Transcription</keyword>
<proteinExistence type="predicted"/>
<dbReference type="SMART" id="SM00614">
    <property type="entry name" value="ZnF_BED"/>
    <property type="match status" value="1"/>
</dbReference>
<dbReference type="SUPFAM" id="SSF53098">
    <property type="entry name" value="Ribonuclease H-like"/>
    <property type="match status" value="1"/>
</dbReference>
<dbReference type="InterPro" id="IPR003656">
    <property type="entry name" value="Znf_BED"/>
</dbReference>
<comment type="subcellular location">
    <subcellularLocation>
        <location evidence="1">Nucleus</location>
    </subcellularLocation>
</comment>
<dbReference type="InterPro" id="IPR052035">
    <property type="entry name" value="ZnF_BED_domain_contain"/>
</dbReference>
<dbReference type="GO" id="GO:0008270">
    <property type="term" value="F:zinc ion binding"/>
    <property type="evidence" value="ECO:0007669"/>
    <property type="project" value="UniProtKB-KW"/>
</dbReference>
<dbReference type="InterPro" id="IPR012337">
    <property type="entry name" value="RNaseH-like_sf"/>
</dbReference>
<sequence>MSDFDEDTSDGYKESAAELEAEGGDDMSDEEIVHVISSDEEARERNKKKTKRPRANAPVRTSSKVWVHFHKDKRPSKKHPGKLVLKACCNYCESEYAYKQGGSTSTLRRHHKVCKNYKNKKAKEAIQANLFFRRTNAPTMDHSIEYDQGIIKELVAKMICLHEYSFRMVEHKWFNILMKSMNPNYQPIGRKVINSECMQVFHREKEVLKSLLKGVDSISLTTDLWTSNQTISYMCVVAHYIDEDWKMQTRVLAFIELDPPHSGNVIADALYACVTEWKIENKITSVTLDNASNNDGAVDALKAKFLVRRGADFDAQYFHVCCFAHILNLVVQDGTEVLDPLIKSLRQTVKYFKRSPSRLKAFVDTCKSLGVTVGKRLHLDCKARWSSTYKMIKTARKYKGALTSV</sequence>
<dbReference type="PROSITE" id="PS50808">
    <property type="entry name" value="ZF_BED"/>
    <property type="match status" value="1"/>
</dbReference>
<keyword evidence="2" id="KW-0479">Metal-binding</keyword>
<reference evidence="11" key="2">
    <citation type="submission" date="2018-03" db="EMBL/GenBank/DDBJ databases">
        <title>The Triticum urartu genome reveals the dynamic nature of wheat genome evolution.</title>
        <authorList>
            <person name="Ling H."/>
            <person name="Ma B."/>
            <person name="Shi X."/>
            <person name="Liu H."/>
            <person name="Dong L."/>
            <person name="Sun H."/>
            <person name="Cao Y."/>
            <person name="Gao Q."/>
            <person name="Zheng S."/>
            <person name="Li Y."/>
            <person name="Yu Y."/>
            <person name="Du H."/>
            <person name="Qi M."/>
            <person name="Li Y."/>
            <person name="Yu H."/>
            <person name="Cui Y."/>
            <person name="Wang N."/>
            <person name="Chen C."/>
            <person name="Wu H."/>
            <person name="Zhao Y."/>
            <person name="Zhang J."/>
            <person name="Li Y."/>
            <person name="Zhou W."/>
            <person name="Zhang B."/>
            <person name="Hu W."/>
            <person name="Eijk M."/>
            <person name="Tang J."/>
            <person name="Witsenboer H."/>
            <person name="Zhao S."/>
            <person name="Li Z."/>
            <person name="Zhang A."/>
            <person name="Wang D."/>
            <person name="Liang C."/>
        </authorList>
    </citation>
    <scope>NUCLEOTIDE SEQUENCE [LARGE SCALE GENOMIC DNA]</scope>
    <source>
        <strain evidence="11">cv. G1812</strain>
    </source>
</reference>
<evidence type="ECO:0000256" key="1">
    <source>
        <dbReference type="ARBA" id="ARBA00004123"/>
    </source>
</evidence>
<keyword evidence="5" id="KW-0805">Transcription regulation</keyword>
<dbReference type="EnsemblPlants" id="TuG1812G0600000550.01.T01">
    <property type="protein sequence ID" value="TuG1812G0600000550.01.T01"/>
    <property type="gene ID" value="TuG1812G0600000550.01"/>
</dbReference>
<dbReference type="PANTHER" id="PTHR46481">
    <property type="entry name" value="ZINC FINGER BED DOMAIN-CONTAINING PROTEIN 4"/>
    <property type="match status" value="1"/>
</dbReference>
<dbReference type="InterPro" id="IPR036236">
    <property type="entry name" value="Znf_C2H2_sf"/>
</dbReference>
<evidence type="ECO:0000256" key="4">
    <source>
        <dbReference type="ARBA" id="ARBA00022833"/>
    </source>
</evidence>
<evidence type="ECO:0000313" key="11">
    <source>
        <dbReference type="EnsemblPlants" id="TuG1812G0600000550.01.T01"/>
    </source>
</evidence>
<evidence type="ECO:0000256" key="2">
    <source>
        <dbReference type="ARBA" id="ARBA00022723"/>
    </source>
</evidence>
<dbReference type="Proteomes" id="UP000015106">
    <property type="component" value="Chromosome 6"/>
</dbReference>
<reference evidence="12" key="1">
    <citation type="journal article" date="2013" name="Nature">
        <title>Draft genome of the wheat A-genome progenitor Triticum urartu.</title>
        <authorList>
            <person name="Ling H.Q."/>
            <person name="Zhao S."/>
            <person name="Liu D."/>
            <person name="Wang J."/>
            <person name="Sun H."/>
            <person name="Zhang C."/>
            <person name="Fan H."/>
            <person name="Li D."/>
            <person name="Dong L."/>
            <person name="Tao Y."/>
            <person name="Gao C."/>
            <person name="Wu H."/>
            <person name="Li Y."/>
            <person name="Cui Y."/>
            <person name="Guo X."/>
            <person name="Zheng S."/>
            <person name="Wang B."/>
            <person name="Yu K."/>
            <person name="Liang Q."/>
            <person name="Yang W."/>
            <person name="Lou X."/>
            <person name="Chen J."/>
            <person name="Feng M."/>
            <person name="Jian J."/>
            <person name="Zhang X."/>
            <person name="Luo G."/>
            <person name="Jiang Y."/>
            <person name="Liu J."/>
            <person name="Wang Z."/>
            <person name="Sha Y."/>
            <person name="Zhang B."/>
            <person name="Wu H."/>
            <person name="Tang D."/>
            <person name="Shen Q."/>
            <person name="Xue P."/>
            <person name="Zou S."/>
            <person name="Wang X."/>
            <person name="Liu X."/>
            <person name="Wang F."/>
            <person name="Yang Y."/>
            <person name="An X."/>
            <person name="Dong Z."/>
            <person name="Zhang K."/>
            <person name="Zhang X."/>
            <person name="Luo M.C."/>
            <person name="Dvorak J."/>
            <person name="Tong Y."/>
            <person name="Wang J."/>
            <person name="Yang H."/>
            <person name="Li Z."/>
            <person name="Wang D."/>
            <person name="Zhang A."/>
            <person name="Wang J."/>
        </authorList>
    </citation>
    <scope>NUCLEOTIDE SEQUENCE</scope>
    <source>
        <strain evidence="12">cv. G1812</strain>
    </source>
</reference>
<dbReference type="GO" id="GO:0003677">
    <property type="term" value="F:DNA binding"/>
    <property type="evidence" value="ECO:0007669"/>
    <property type="project" value="InterPro"/>
</dbReference>
<keyword evidence="7" id="KW-0539">Nucleus</keyword>